<dbReference type="EMBL" id="JABJRC010000010">
    <property type="protein sequence ID" value="NOL45078.1"/>
    <property type="molecule type" value="Genomic_DNA"/>
</dbReference>
<name>A0A7Y4P3H9_9ACTN</name>
<dbReference type="AlphaFoldDB" id="A0A7Y4P3H9"/>
<organism evidence="1 2">
    <name type="scientific">Kribbella sandramycini</name>
    <dbReference type="NCBI Taxonomy" id="60450"/>
    <lineage>
        <taxon>Bacteria</taxon>
        <taxon>Bacillati</taxon>
        <taxon>Actinomycetota</taxon>
        <taxon>Actinomycetes</taxon>
        <taxon>Propionibacteriales</taxon>
        <taxon>Kribbellaceae</taxon>
        <taxon>Kribbella</taxon>
    </lineage>
</organism>
<evidence type="ECO:0000313" key="1">
    <source>
        <dbReference type="EMBL" id="NOL45078.1"/>
    </source>
</evidence>
<gene>
    <name evidence="1" type="ORF">HPO96_33000</name>
</gene>
<dbReference type="InterPro" id="IPR021202">
    <property type="entry name" value="Rv3654c-like"/>
</dbReference>
<evidence type="ECO:0000313" key="2">
    <source>
        <dbReference type="Proteomes" id="UP000534306"/>
    </source>
</evidence>
<evidence type="ECO:0008006" key="3">
    <source>
        <dbReference type="Google" id="ProtNLM"/>
    </source>
</evidence>
<protein>
    <recommendedName>
        <fullName evidence="3">Secretion/DNA translocation related TadE-like protein</fullName>
    </recommendedName>
</protein>
<reference evidence="1 2" key="1">
    <citation type="submission" date="2020-05" db="EMBL/GenBank/DDBJ databases">
        <title>Genome sequence of Kribbella sandramycini ATCC 39419.</title>
        <authorList>
            <person name="Maclea K.S."/>
            <person name="Fair J.L."/>
        </authorList>
    </citation>
    <scope>NUCLEOTIDE SEQUENCE [LARGE SCALE GENOMIC DNA]</scope>
    <source>
        <strain evidence="1 2">ATCC 39419</strain>
    </source>
</reference>
<sequence>MLVGCLVLAVAVVGGMGWAAVSVARHRVGAAADLAALSAAYAVGADPCGVAARVAAANGAVLAECVPTGSEVTVRVGCEVRLPWGLATQVMGQARAGPGAAG</sequence>
<comment type="caution">
    <text evidence="1">The sequence shown here is derived from an EMBL/GenBank/DDBJ whole genome shotgun (WGS) entry which is preliminary data.</text>
</comment>
<keyword evidence="2" id="KW-1185">Reference proteome</keyword>
<proteinExistence type="predicted"/>
<accession>A0A7Y4P3H9</accession>
<dbReference type="Proteomes" id="UP000534306">
    <property type="component" value="Unassembled WGS sequence"/>
</dbReference>
<dbReference type="NCBIfam" id="TIGR03816">
    <property type="entry name" value="tadE_like_DECH"/>
    <property type="match status" value="1"/>
</dbReference>